<sequence>MYFSKNAIFALVTSVGLVSAALPKANEYKSHDCSGDLNYGHHAFDLHMVTMDDSSHSVYQAGTGWYLFDGKTGNGGRCEGEILGTVISGTSNCLDLDNTFPGKRIRCLCNPLIGANTNGINSCHPADKVSKRFKLGSIDGRSVIMETWKYKESDDKNDDDDATSPFVDHFDFSKPLLFKFEYSHADDEATFLEEDYTLANNLYRHPNRWSPNSKI</sequence>
<feature type="chain" id="PRO_5041090111" description="Cyanovirin-N domain-containing protein" evidence="1">
    <location>
        <begin position="21"/>
        <end position="215"/>
    </location>
</feature>
<dbReference type="EMBL" id="CAAKMV010000126">
    <property type="protein sequence ID" value="VIO56860.1"/>
    <property type="molecule type" value="Genomic_DNA"/>
</dbReference>
<evidence type="ECO:0000313" key="2">
    <source>
        <dbReference type="EMBL" id="CAG1980665.1"/>
    </source>
</evidence>
<proteinExistence type="predicted"/>
<name>A0A4U9EMS4_GIBZA</name>
<dbReference type="EMBL" id="CAJPIJ010000118">
    <property type="protein sequence ID" value="CAG1980665.1"/>
    <property type="molecule type" value="Genomic_DNA"/>
</dbReference>
<organism evidence="2 4">
    <name type="scientific">Gibberella zeae</name>
    <name type="common">Wheat head blight fungus</name>
    <name type="synonym">Fusarium graminearum</name>
    <dbReference type="NCBI Taxonomy" id="5518"/>
    <lineage>
        <taxon>Eukaryota</taxon>
        <taxon>Fungi</taxon>
        <taxon>Dikarya</taxon>
        <taxon>Ascomycota</taxon>
        <taxon>Pezizomycotina</taxon>
        <taxon>Sordariomycetes</taxon>
        <taxon>Hypocreomycetidae</taxon>
        <taxon>Hypocreales</taxon>
        <taxon>Nectriaceae</taxon>
        <taxon>Fusarium</taxon>
    </lineage>
</organism>
<evidence type="ECO:0000256" key="1">
    <source>
        <dbReference type="SAM" id="SignalP"/>
    </source>
</evidence>
<reference evidence="3" key="1">
    <citation type="submission" date="2019-04" db="EMBL/GenBank/DDBJ databases">
        <authorList>
            <person name="Melise S."/>
            <person name="Noan J."/>
            <person name="Okalmin O."/>
        </authorList>
    </citation>
    <scope>NUCLEOTIDE SEQUENCE</scope>
    <source>
        <strain evidence="3">FN9</strain>
    </source>
</reference>
<keyword evidence="1" id="KW-0732">Signal</keyword>
<evidence type="ECO:0008006" key="5">
    <source>
        <dbReference type="Google" id="ProtNLM"/>
    </source>
</evidence>
<dbReference type="Proteomes" id="UP000746612">
    <property type="component" value="Unassembled WGS sequence"/>
</dbReference>
<accession>A0A4U9EMS4</accession>
<gene>
    <name evidence="3" type="ORF">FUG_LOCUS230236</name>
    <name evidence="2" type="ORF">MDCFG202_LOCUS205495</name>
</gene>
<protein>
    <recommendedName>
        <fullName evidence="5">Cyanovirin-N domain-containing protein</fullName>
    </recommendedName>
</protein>
<feature type="signal peptide" evidence="1">
    <location>
        <begin position="1"/>
        <end position="20"/>
    </location>
</feature>
<evidence type="ECO:0000313" key="3">
    <source>
        <dbReference type="EMBL" id="VIO56860.1"/>
    </source>
</evidence>
<dbReference type="AlphaFoldDB" id="A0A4U9EMS4"/>
<evidence type="ECO:0000313" key="4">
    <source>
        <dbReference type="Proteomes" id="UP000746612"/>
    </source>
</evidence>
<reference evidence="2" key="2">
    <citation type="submission" date="2021-03" db="EMBL/GenBank/DDBJ databases">
        <authorList>
            <person name="Alouane T."/>
            <person name="Langin T."/>
            <person name="Bonhomme L."/>
        </authorList>
    </citation>
    <scope>NUCLEOTIDE SEQUENCE</scope>
    <source>
        <strain evidence="2">MDC_Fg202</strain>
    </source>
</reference>